<dbReference type="AlphaFoldDB" id="A0A6M3JMP2"/>
<dbReference type="EMBL" id="MT142932">
    <property type="protein sequence ID" value="QJA90714.1"/>
    <property type="molecule type" value="Genomic_DNA"/>
</dbReference>
<accession>A0A6M3JMP2</accession>
<evidence type="ECO:0000313" key="2">
    <source>
        <dbReference type="EMBL" id="QJA90714.1"/>
    </source>
</evidence>
<gene>
    <name evidence="1" type="ORF">MM415A03373_0017</name>
    <name evidence="2" type="ORF">MM415B03595_0009</name>
</gene>
<organism evidence="1">
    <name type="scientific">viral metagenome</name>
    <dbReference type="NCBI Taxonomy" id="1070528"/>
    <lineage>
        <taxon>unclassified sequences</taxon>
        <taxon>metagenomes</taxon>
        <taxon>organismal metagenomes</taxon>
    </lineage>
</organism>
<dbReference type="CDD" id="cd00085">
    <property type="entry name" value="HNHc"/>
    <property type="match status" value="1"/>
</dbReference>
<protein>
    <recommendedName>
        <fullName evidence="3">HNH endonuclease</fullName>
    </recommendedName>
</protein>
<dbReference type="InterPro" id="IPR003615">
    <property type="entry name" value="HNH_nuc"/>
</dbReference>
<evidence type="ECO:0000313" key="1">
    <source>
        <dbReference type="EMBL" id="QJA71120.1"/>
    </source>
</evidence>
<name>A0A6M3JMP2_9ZZZZ</name>
<dbReference type="EMBL" id="MT141847">
    <property type="protein sequence ID" value="QJA71120.1"/>
    <property type="molecule type" value="Genomic_DNA"/>
</dbReference>
<reference evidence="1" key="1">
    <citation type="submission" date="2020-03" db="EMBL/GenBank/DDBJ databases">
        <title>The deep terrestrial virosphere.</title>
        <authorList>
            <person name="Holmfeldt K."/>
            <person name="Nilsson E."/>
            <person name="Simone D."/>
            <person name="Lopez-Fernandez M."/>
            <person name="Wu X."/>
            <person name="de Brujin I."/>
            <person name="Lundin D."/>
            <person name="Andersson A."/>
            <person name="Bertilsson S."/>
            <person name="Dopson M."/>
        </authorList>
    </citation>
    <scope>NUCLEOTIDE SEQUENCE</scope>
    <source>
        <strain evidence="1">MM415A03373</strain>
        <strain evidence="2">MM415B03595</strain>
    </source>
</reference>
<proteinExistence type="predicted"/>
<sequence length="75" mass="8685">MTRCVLCPNPASEAHHFITRARGGTLTVPLCSRCHKEIHRGNRTVIYLLTYWLRARGYDTDIKYILRKLSPGEKE</sequence>
<evidence type="ECO:0008006" key="3">
    <source>
        <dbReference type="Google" id="ProtNLM"/>
    </source>
</evidence>